<name>A0A9Q3HAM4_9BASI</name>
<organism evidence="2 3">
    <name type="scientific">Austropuccinia psidii MF-1</name>
    <dbReference type="NCBI Taxonomy" id="1389203"/>
    <lineage>
        <taxon>Eukaryota</taxon>
        <taxon>Fungi</taxon>
        <taxon>Dikarya</taxon>
        <taxon>Basidiomycota</taxon>
        <taxon>Pucciniomycotina</taxon>
        <taxon>Pucciniomycetes</taxon>
        <taxon>Pucciniales</taxon>
        <taxon>Sphaerophragmiaceae</taxon>
        <taxon>Austropuccinia</taxon>
    </lineage>
</organism>
<evidence type="ECO:0000313" key="3">
    <source>
        <dbReference type="Proteomes" id="UP000765509"/>
    </source>
</evidence>
<dbReference type="AlphaFoldDB" id="A0A9Q3HAM4"/>
<accession>A0A9Q3HAM4</accession>
<dbReference type="Proteomes" id="UP000765509">
    <property type="component" value="Unassembled WGS sequence"/>
</dbReference>
<reference evidence="2" key="1">
    <citation type="submission" date="2021-03" db="EMBL/GenBank/DDBJ databases">
        <title>Draft genome sequence of rust myrtle Austropuccinia psidii MF-1, a brazilian biotype.</title>
        <authorList>
            <person name="Quecine M.C."/>
            <person name="Pachon D.M.R."/>
            <person name="Bonatelli M.L."/>
            <person name="Correr F.H."/>
            <person name="Franceschini L.M."/>
            <person name="Leite T.F."/>
            <person name="Margarido G.R.A."/>
            <person name="Almeida C.A."/>
            <person name="Ferrarezi J.A."/>
            <person name="Labate C.A."/>
        </authorList>
    </citation>
    <scope>NUCLEOTIDE SEQUENCE</scope>
    <source>
        <strain evidence="2">MF-1</strain>
    </source>
</reference>
<protein>
    <submittedName>
        <fullName evidence="2">Uncharacterized protein</fullName>
    </submittedName>
</protein>
<comment type="caution">
    <text evidence="2">The sequence shown here is derived from an EMBL/GenBank/DDBJ whole genome shotgun (WGS) entry which is preliminary data.</text>
</comment>
<keyword evidence="3" id="KW-1185">Reference proteome</keyword>
<gene>
    <name evidence="2" type="ORF">O181_037172</name>
</gene>
<dbReference type="EMBL" id="AVOT02014195">
    <property type="protein sequence ID" value="MBW0497457.1"/>
    <property type="molecule type" value="Genomic_DNA"/>
</dbReference>
<evidence type="ECO:0000313" key="2">
    <source>
        <dbReference type="EMBL" id="MBW0497457.1"/>
    </source>
</evidence>
<proteinExistence type="predicted"/>
<evidence type="ECO:0000256" key="1">
    <source>
        <dbReference type="SAM" id="MobiDB-lite"/>
    </source>
</evidence>
<feature type="region of interest" description="Disordered" evidence="1">
    <location>
        <begin position="1"/>
        <end position="22"/>
    </location>
</feature>
<sequence length="94" mass="10850">MQPFQPRGKRRSHSRRPCEDSFVVNNDESIPKLADRNTSRKLALCPQVSIFPPPSNGHFTPQLEQSDYPDNEGWKWQEDIQAWADCDHGIQTSK</sequence>